<reference evidence="1 2" key="1">
    <citation type="journal article" date="2021" name="Elife">
        <title>Chloroplast acquisition without the gene transfer in kleptoplastic sea slugs, Plakobranchus ocellatus.</title>
        <authorList>
            <person name="Maeda T."/>
            <person name="Takahashi S."/>
            <person name="Yoshida T."/>
            <person name="Shimamura S."/>
            <person name="Takaki Y."/>
            <person name="Nagai Y."/>
            <person name="Toyoda A."/>
            <person name="Suzuki Y."/>
            <person name="Arimoto A."/>
            <person name="Ishii H."/>
            <person name="Satoh N."/>
            <person name="Nishiyama T."/>
            <person name="Hasebe M."/>
            <person name="Maruyama T."/>
            <person name="Minagawa J."/>
            <person name="Obokata J."/>
            <person name="Shigenobu S."/>
        </authorList>
    </citation>
    <scope>NUCLEOTIDE SEQUENCE [LARGE SCALE GENOMIC DNA]</scope>
</reference>
<dbReference type="EMBL" id="BLXT01002201">
    <property type="protein sequence ID" value="GFN91988.1"/>
    <property type="molecule type" value="Genomic_DNA"/>
</dbReference>
<gene>
    <name evidence="1" type="ORF">PoB_001849400</name>
</gene>
<proteinExistence type="predicted"/>
<evidence type="ECO:0000313" key="2">
    <source>
        <dbReference type="Proteomes" id="UP000735302"/>
    </source>
</evidence>
<evidence type="ECO:0000313" key="1">
    <source>
        <dbReference type="EMBL" id="GFN91988.1"/>
    </source>
</evidence>
<sequence>MFLTFDLFLTSSSTPGVDQTLEDGSGLLHLAVLAQNATSVQYLVQARVSPRIRDRRGQGVGDGIRTRISGEKSHAVFSSGSLAAVPPKRKMYKRR</sequence>
<name>A0AAV3ZDM8_9GAST</name>
<organism evidence="1 2">
    <name type="scientific">Plakobranchus ocellatus</name>
    <dbReference type="NCBI Taxonomy" id="259542"/>
    <lineage>
        <taxon>Eukaryota</taxon>
        <taxon>Metazoa</taxon>
        <taxon>Spiralia</taxon>
        <taxon>Lophotrochozoa</taxon>
        <taxon>Mollusca</taxon>
        <taxon>Gastropoda</taxon>
        <taxon>Heterobranchia</taxon>
        <taxon>Euthyneura</taxon>
        <taxon>Panpulmonata</taxon>
        <taxon>Sacoglossa</taxon>
        <taxon>Placobranchoidea</taxon>
        <taxon>Plakobranchidae</taxon>
        <taxon>Plakobranchus</taxon>
    </lineage>
</organism>
<dbReference type="Proteomes" id="UP000735302">
    <property type="component" value="Unassembled WGS sequence"/>
</dbReference>
<accession>A0AAV3ZDM8</accession>
<keyword evidence="2" id="KW-1185">Reference proteome</keyword>
<comment type="caution">
    <text evidence="1">The sequence shown here is derived from an EMBL/GenBank/DDBJ whole genome shotgun (WGS) entry which is preliminary data.</text>
</comment>
<protein>
    <submittedName>
        <fullName evidence="1">Uncharacterized protein</fullName>
    </submittedName>
</protein>
<dbReference type="AlphaFoldDB" id="A0AAV3ZDM8"/>